<evidence type="ECO:0000313" key="1">
    <source>
        <dbReference type="EMBL" id="KAI4463684.1"/>
    </source>
</evidence>
<organism evidence="1 2">
    <name type="scientific">Holotrichia oblita</name>
    <name type="common">Chafer beetle</name>
    <dbReference type="NCBI Taxonomy" id="644536"/>
    <lineage>
        <taxon>Eukaryota</taxon>
        <taxon>Metazoa</taxon>
        <taxon>Ecdysozoa</taxon>
        <taxon>Arthropoda</taxon>
        <taxon>Hexapoda</taxon>
        <taxon>Insecta</taxon>
        <taxon>Pterygota</taxon>
        <taxon>Neoptera</taxon>
        <taxon>Endopterygota</taxon>
        <taxon>Coleoptera</taxon>
        <taxon>Polyphaga</taxon>
        <taxon>Scarabaeiformia</taxon>
        <taxon>Scarabaeidae</taxon>
        <taxon>Melolonthinae</taxon>
        <taxon>Holotrichia</taxon>
    </lineage>
</organism>
<dbReference type="EMBL" id="CM043018">
    <property type="protein sequence ID" value="KAI4463684.1"/>
    <property type="molecule type" value="Genomic_DNA"/>
</dbReference>
<evidence type="ECO:0000313" key="2">
    <source>
        <dbReference type="Proteomes" id="UP001056778"/>
    </source>
</evidence>
<sequence length="782" mass="86842">MTSTKLIPPDGGYGWIIVGGLALHHFLAYPIMQGFGLIFKEPFRDLGFTATDTALIMNTSGAFSMFVGILVAPILRRIGYRKVSLIGATLITAGILLTAQATTFTHYMIFYSLITGSREHPIAITSLRRELTVPVFPKEVEMMEIKPFTYEKEKMIEAGDVNKQDLNKVQKKKISILKRIGKYLVDLFDLTLLTSPTFVNMMIGMSFAVFAELNFTILTPFIMQDFGLDTHQIATFMSTVSVADICFRFIAPYVSDYFQKPARMMYMFALVLLILSRSSLLLTDNYYGLLACAGFLGLAKGFRMVYWALVMPDNVPIERLAAASGLQSTVNSFFVWTGGPFLAIGMGMGISSYPLALSTYFTTKRSKAFGYAMTVSGGGAVLLPQLVSLLLSVYSETGTVIILSGIAAHAFISASLLQPIERHLIKEIVPEDVNKIETGALLPEDDAENADTLEKKQSDSIPSLIDVDIYNSTYNIDSSLRNSVLSMNSDFRQRSISFSSENGSAKSPQLHRKLSANFRGHDKKHEVEDKVKTNDDPANCVTTNGTTSHQQQVSFLRKCTRFIVHLLDLKLLKDCTFVNIIVSISLGVCAEKSFAILTAFIMQDYGLNTQQIATFMSMLSITDICFRFIAPYVSDFFKKPVRVMYVWAVLLQVIFRFGLLLTDNYAALLVCAVLIGFARGFRTIYWMLVMPSYVPIERLASASGLQSILNGIVICATGPLLGFIKDVTGSFKMCILVLNMLAFVSILMWIVEFAYKACKAKREKIKNAEKQDTVVDRANDSV</sequence>
<reference evidence="1" key="1">
    <citation type="submission" date="2022-04" db="EMBL/GenBank/DDBJ databases">
        <title>Chromosome-scale genome assembly of Holotrichia oblita Faldermann.</title>
        <authorList>
            <person name="Rongchong L."/>
        </authorList>
    </citation>
    <scope>NUCLEOTIDE SEQUENCE</scope>
    <source>
        <strain evidence="1">81SQS9</strain>
    </source>
</reference>
<comment type="caution">
    <text evidence="1">The sequence shown here is derived from an EMBL/GenBank/DDBJ whole genome shotgun (WGS) entry which is preliminary data.</text>
</comment>
<gene>
    <name evidence="1" type="ORF">MML48_4g00019483</name>
</gene>
<keyword evidence="2" id="KW-1185">Reference proteome</keyword>
<dbReference type="Proteomes" id="UP001056778">
    <property type="component" value="Chromosome 4"/>
</dbReference>
<accession>A0ACB9TAE0</accession>
<proteinExistence type="predicted"/>
<protein>
    <submittedName>
        <fullName evidence="1">Monocarboxylate transporter</fullName>
    </submittedName>
</protein>
<name>A0ACB9TAE0_HOLOL</name>